<evidence type="ECO:0000313" key="2">
    <source>
        <dbReference type="Proteomes" id="UP000290540"/>
    </source>
</evidence>
<name>A0A4V1RXE0_FUSOX</name>
<gene>
    <name evidence="1" type="ORF">BFJ63_vAg19351</name>
</gene>
<proteinExistence type="predicted"/>
<organism evidence="1 2">
    <name type="scientific">Fusarium oxysporum f. sp. narcissi</name>
    <dbReference type="NCBI Taxonomy" id="451672"/>
    <lineage>
        <taxon>Eukaryota</taxon>
        <taxon>Fungi</taxon>
        <taxon>Dikarya</taxon>
        <taxon>Ascomycota</taxon>
        <taxon>Pezizomycotina</taxon>
        <taxon>Sordariomycetes</taxon>
        <taxon>Hypocreomycetidae</taxon>
        <taxon>Hypocreales</taxon>
        <taxon>Nectriaceae</taxon>
        <taxon>Fusarium</taxon>
        <taxon>Fusarium oxysporum species complex</taxon>
    </lineage>
</organism>
<comment type="caution">
    <text evidence="1">The sequence shown here is derived from an EMBL/GenBank/DDBJ whole genome shotgun (WGS) entry which is preliminary data.</text>
</comment>
<sequence>MHLSGYGKSDLLRFNVENLEDRTVAAVELLNKGLYRAVQKASGELKVQYYRLRSPLRRARSRAENGGHRTLLKTEEEEAILCWAHRRVT</sequence>
<accession>A0A4V1RXE0</accession>
<dbReference type="EMBL" id="MQTW01001807">
    <property type="protein sequence ID" value="RYC77776.1"/>
    <property type="molecule type" value="Genomic_DNA"/>
</dbReference>
<protein>
    <submittedName>
        <fullName evidence="1">Uncharacterized protein</fullName>
    </submittedName>
</protein>
<reference evidence="1 2" key="1">
    <citation type="submission" date="2016-12" db="EMBL/GenBank/DDBJ databases">
        <title>Draft genome sequence of Fusarium oxysporum causing rot on Narcissus.</title>
        <authorList>
            <person name="Armitage A.D."/>
            <person name="Taylor A."/>
            <person name="Clarkson J.P."/>
            <person name="Harrison R.J."/>
            <person name="Jackson A.C."/>
        </authorList>
    </citation>
    <scope>NUCLEOTIDE SEQUENCE [LARGE SCALE GENOMIC DNA]</scope>
    <source>
        <strain evidence="1 2">N139</strain>
    </source>
</reference>
<dbReference type="AlphaFoldDB" id="A0A4V1RXE0"/>
<dbReference type="Proteomes" id="UP000290540">
    <property type="component" value="Unassembled WGS sequence"/>
</dbReference>
<evidence type="ECO:0000313" key="1">
    <source>
        <dbReference type="EMBL" id="RYC77776.1"/>
    </source>
</evidence>